<name>A0A7W5E3G1_9BACT</name>
<protein>
    <recommendedName>
        <fullName evidence="3">Replication-relaxation</fullName>
    </recommendedName>
</protein>
<organism evidence="1 2">
    <name type="scientific">Aporhodopirellula rubra</name>
    <dbReference type="NCBI Taxonomy" id="980271"/>
    <lineage>
        <taxon>Bacteria</taxon>
        <taxon>Pseudomonadati</taxon>
        <taxon>Planctomycetota</taxon>
        <taxon>Planctomycetia</taxon>
        <taxon>Pirellulales</taxon>
        <taxon>Pirellulaceae</taxon>
        <taxon>Aporhodopirellula</taxon>
    </lineage>
</organism>
<reference evidence="1 2" key="1">
    <citation type="submission" date="2020-08" db="EMBL/GenBank/DDBJ databases">
        <title>Genomic Encyclopedia of Type Strains, Phase III (KMG-III): the genomes of soil and plant-associated and newly described type strains.</title>
        <authorList>
            <person name="Whitman W."/>
        </authorList>
    </citation>
    <scope>NUCLEOTIDE SEQUENCE [LARGE SCALE GENOMIC DNA]</scope>
    <source>
        <strain evidence="1 2">CECT 8075</strain>
    </source>
</reference>
<dbReference type="Proteomes" id="UP000536179">
    <property type="component" value="Unassembled WGS sequence"/>
</dbReference>
<proteinExistence type="predicted"/>
<sequence>MQLQPRDIDALAFLARYFLLTSRQLRAICFSDDSTGRVTRRRLTKMSHEGLLRKRQMLVVNARDGAASPTYHLTKAGRELLAAHFDDYSFLTKPVEPSQPQHLFHYIGVSDTHIMLDEALKTQPEISLVRWVNEDEFINSDELDRKLRFKLLTQFSTPSKLVCAPDSAFVLESQGHKAVMYVEYDRNTYFHDRVAARKTPGYKKLLASKYHRKHFSETTLDHFYVLFFAPTEKRARQLRDAFAKKNADDPALKVYRFGSFETLTAENMLTSPLFRCCHHDDLVPLVKASVPTNHAPTAESPLQSSGTM</sequence>
<comment type="caution">
    <text evidence="1">The sequence shown here is derived from an EMBL/GenBank/DDBJ whole genome shotgun (WGS) entry which is preliminary data.</text>
</comment>
<keyword evidence="2" id="KW-1185">Reference proteome</keyword>
<evidence type="ECO:0008006" key="3">
    <source>
        <dbReference type="Google" id="ProtNLM"/>
    </source>
</evidence>
<dbReference type="Pfam" id="PF13814">
    <property type="entry name" value="Replic_Relax"/>
    <property type="match status" value="1"/>
</dbReference>
<dbReference type="AlphaFoldDB" id="A0A7W5E3G1"/>
<dbReference type="InterPro" id="IPR025855">
    <property type="entry name" value="Replic_Relax"/>
</dbReference>
<accession>A0A7W5E3G1</accession>
<gene>
    <name evidence="1" type="ORF">FHS27_004895</name>
</gene>
<dbReference type="RefSeq" id="WP_184307389.1">
    <property type="nucleotide sequence ID" value="NZ_JACHXU010000020.1"/>
</dbReference>
<dbReference type="EMBL" id="JACHXU010000020">
    <property type="protein sequence ID" value="MBB3209059.1"/>
    <property type="molecule type" value="Genomic_DNA"/>
</dbReference>
<evidence type="ECO:0000313" key="1">
    <source>
        <dbReference type="EMBL" id="MBB3209059.1"/>
    </source>
</evidence>
<evidence type="ECO:0000313" key="2">
    <source>
        <dbReference type="Proteomes" id="UP000536179"/>
    </source>
</evidence>